<evidence type="ECO:0000256" key="1">
    <source>
        <dbReference type="ARBA" id="ARBA00009199"/>
    </source>
</evidence>
<dbReference type="AlphaFoldDB" id="A0A9N8JF04"/>
<dbReference type="EMBL" id="CAIJEN010000003">
    <property type="protein sequence ID" value="CAD0084564.1"/>
    <property type="molecule type" value="Genomic_DNA"/>
</dbReference>
<organism evidence="4 5">
    <name type="scientific">Aureobasidium vineae</name>
    <dbReference type="NCBI Taxonomy" id="2773715"/>
    <lineage>
        <taxon>Eukaryota</taxon>
        <taxon>Fungi</taxon>
        <taxon>Dikarya</taxon>
        <taxon>Ascomycota</taxon>
        <taxon>Pezizomycotina</taxon>
        <taxon>Dothideomycetes</taxon>
        <taxon>Dothideomycetidae</taxon>
        <taxon>Dothideales</taxon>
        <taxon>Saccotheciaceae</taxon>
        <taxon>Aureobasidium</taxon>
    </lineage>
</organism>
<reference evidence="4" key="1">
    <citation type="submission" date="2020-06" db="EMBL/GenBank/DDBJ databases">
        <authorList>
            <person name="Onetto C."/>
        </authorList>
    </citation>
    <scope>NUCLEOTIDE SEQUENCE</scope>
</reference>
<keyword evidence="2" id="KW-0378">Hydrolase</keyword>
<evidence type="ECO:0000259" key="3">
    <source>
        <dbReference type="Pfam" id="PF01425"/>
    </source>
</evidence>
<evidence type="ECO:0000256" key="2">
    <source>
        <dbReference type="ARBA" id="ARBA00022801"/>
    </source>
</evidence>
<protein>
    <recommendedName>
        <fullName evidence="3">Amidase domain-containing protein</fullName>
    </recommendedName>
</protein>
<evidence type="ECO:0000313" key="5">
    <source>
        <dbReference type="Proteomes" id="UP000716446"/>
    </source>
</evidence>
<comment type="similarity">
    <text evidence="1">Belongs to the amidase family.</text>
</comment>
<dbReference type="InterPro" id="IPR023631">
    <property type="entry name" value="Amidase_dom"/>
</dbReference>
<accession>A0A9N8JF04</accession>
<sequence length="415" mass="45118">MLDTFDSKVPERLRVPQHYIEHPPRDVTQIPRSCGILTPEEIEITENRDAVGLAAAIADRQYAAVEVVKSFSRRTIICHQVTCCLTQWFPEDAVKQAQALDEHLARTGTTVEPLHGVPISLKEHIPVKGQNTCFGFLSRNVTSTEDSDMAALMRNAGAVFYVKTMQPQGLLHLESDNPLGRVLNPFNIQSIAGGSPGGEAALLALRGAVLGVGTDLGGSIRVPAAFCGLYGYKPTAYTLPIADFLPGAFPPLLNLIPSVGPMCHSIRDMDLFMHSMLEREPYIVDPLLVPLPWTGLQTPNDTEKLKIGIMDMDSLITPMPPITRAIAWARSRLSSCANVEVKTFAPYSAEGFPLICKMILSDGGRGFKAALAASGEPEHYLSTAVLNTATDSSSLGQLAQLRCDRDAYRRQMAAH</sequence>
<proteinExistence type="inferred from homology"/>
<keyword evidence="5" id="KW-1185">Reference proteome</keyword>
<gene>
    <name evidence="4" type="ORF">AWRI4619_LOCUS3131</name>
</gene>
<feature type="domain" description="Amidase" evidence="3">
    <location>
        <begin position="66"/>
        <end position="408"/>
    </location>
</feature>
<dbReference type="InterPro" id="IPR036928">
    <property type="entry name" value="AS_sf"/>
</dbReference>
<dbReference type="Pfam" id="PF01425">
    <property type="entry name" value="Amidase"/>
    <property type="match status" value="1"/>
</dbReference>
<comment type="caution">
    <text evidence="4">The sequence shown here is derived from an EMBL/GenBank/DDBJ whole genome shotgun (WGS) entry which is preliminary data.</text>
</comment>
<name>A0A9N8JF04_9PEZI</name>
<dbReference type="Proteomes" id="UP000716446">
    <property type="component" value="Unassembled WGS sequence"/>
</dbReference>
<dbReference type="PANTHER" id="PTHR46072:SF4">
    <property type="entry name" value="AMIDASE C550.07-RELATED"/>
    <property type="match status" value="1"/>
</dbReference>
<evidence type="ECO:0000313" key="4">
    <source>
        <dbReference type="EMBL" id="CAD0084564.1"/>
    </source>
</evidence>
<dbReference type="GO" id="GO:0016787">
    <property type="term" value="F:hydrolase activity"/>
    <property type="evidence" value="ECO:0007669"/>
    <property type="project" value="UniProtKB-KW"/>
</dbReference>
<dbReference type="PANTHER" id="PTHR46072">
    <property type="entry name" value="AMIDASE-RELATED-RELATED"/>
    <property type="match status" value="1"/>
</dbReference>
<dbReference type="SUPFAM" id="SSF75304">
    <property type="entry name" value="Amidase signature (AS) enzymes"/>
    <property type="match status" value="1"/>
</dbReference>
<dbReference type="Gene3D" id="3.90.1300.10">
    <property type="entry name" value="Amidase signature (AS) domain"/>
    <property type="match status" value="1"/>
</dbReference>